<evidence type="ECO:0000256" key="8">
    <source>
        <dbReference type="ARBA" id="ARBA00022741"/>
    </source>
</evidence>
<evidence type="ECO:0000256" key="4">
    <source>
        <dbReference type="ARBA" id="ARBA00016436"/>
    </source>
</evidence>
<dbReference type="PANTHER" id="PTHR42724">
    <property type="entry name" value="TETRAACYLDISACCHARIDE 4'-KINASE"/>
    <property type="match status" value="1"/>
</dbReference>
<keyword evidence="10 13" id="KW-0067">ATP-binding</keyword>
<comment type="pathway">
    <text evidence="2 13">Glycolipid biosynthesis; lipid IV(A) biosynthesis; lipid IV(A) from (3R)-3-hydroxytetradecanoyl-[acyl-carrier-protein] and UDP-N-acetyl-alpha-D-glucosamine: step 6/6.</text>
</comment>
<feature type="binding site" evidence="13">
    <location>
        <begin position="51"/>
        <end position="58"/>
    </location>
    <ligand>
        <name>ATP</name>
        <dbReference type="ChEBI" id="CHEBI:30616"/>
    </ligand>
</feature>
<dbReference type="InterPro" id="IPR027417">
    <property type="entry name" value="P-loop_NTPase"/>
</dbReference>
<keyword evidence="15" id="KW-1185">Reference proteome</keyword>
<dbReference type="Pfam" id="PF02606">
    <property type="entry name" value="LpxK"/>
    <property type="match status" value="1"/>
</dbReference>
<evidence type="ECO:0000256" key="13">
    <source>
        <dbReference type="HAMAP-Rule" id="MF_00409"/>
    </source>
</evidence>
<name>A0A6P1NVV3_9BACT</name>
<evidence type="ECO:0000313" key="14">
    <source>
        <dbReference type="EMBL" id="QHL86454.1"/>
    </source>
</evidence>
<evidence type="ECO:0000256" key="3">
    <source>
        <dbReference type="ARBA" id="ARBA00012071"/>
    </source>
</evidence>
<dbReference type="AlphaFoldDB" id="A0A6P1NVV3"/>
<dbReference type="GO" id="GO:0005524">
    <property type="term" value="F:ATP binding"/>
    <property type="evidence" value="ECO:0007669"/>
    <property type="project" value="UniProtKB-UniRule"/>
</dbReference>
<sequence>MVSALRFLRFLLLPFSWLYGLIIRVRNYLYDVQYFKSYQAPVPVICVGNLTVGGTGKTPQVEYLARLLQEKNIAILSRGYKRATKGFVLGDATANAQTLGDEPFQYLQSLPHAKVAVCEKRVDGIQKLLALFPDLDLILLDDAFQHRAVKASFYLLLTDYGRLFTKDNLLPAGRLREPRSGAMRADAVVVTKCPGSLTHQQQETITQQVHLFSKAEVPVFFSRIRYGTPVGFGSSSLFTKRILLVTGIANAAPLVSYLQEEGYAVLRHFEGADHAEYSKARIEEIYREWERQPDREQVPVFMTQKDAVKWQQPGLETYVTKMPLFYLPIVNEFWPHVPAFDDNMRQALANEGFHINS</sequence>
<dbReference type="RefSeq" id="WP_160688858.1">
    <property type="nucleotide sequence ID" value="NZ_CP047897.1"/>
</dbReference>
<dbReference type="HAMAP" id="MF_00409">
    <property type="entry name" value="LpxK"/>
    <property type="match status" value="1"/>
</dbReference>
<gene>
    <name evidence="13 14" type="primary">lpxK</name>
    <name evidence="14" type="ORF">GU926_02955</name>
</gene>
<dbReference type="PANTHER" id="PTHR42724:SF1">
    <property type="entry name" value="TETRAACYLDISACCHARIDE 4'-KINASE, MITOCHONDRIAL-RELATED"/>
    <property type="match status" value="1"/>
</dbReference>
<dbReference type="InterPro" id="IPR003758">
    <property type="entry name" value="LpxK"/>
</dbReference>
<evidence type="ECO:0000256" key="7">
    <source>
        <dbReference type="ARBA" id="ARBA00022679"/>
    </source>
</evidence>
<keyword evidence="5 13" id="KW-0444">Lipid biosynthesis</keyword>
<comment type="similarity">
    <text evidence="13">Belongs to the LpxK family.</text>
</comment>
<keyword evidence="11 13" id="KW-0443">Lipid metabolism</keyword>
<evidence type="ECO:0000256" key="11">
    <source>
        <dbReference type="ARBA" id="ARBA00023098"/>
    </source>
</evidence>
<comment type="function">
    <text evidence="1 13">Transfers the gamma-phosphate of ATP to the 4'-position of a tetraacyldisaccharide 1-phosphate intermediate (termed DS-1-P) to form tetraacyldisaccharide 1,4'-bis-phosphate (lipid IVA).</text>
</comment>
<evidence type="ECO:0000256" key="5">
    <source>
        <dbReference type="ARBA" id="ARBA00022516"/>
    </source>
</evidence>
<keyword evidence="8 13" id="KW-0547">Nucleotide-binding</keyword>
<evidence type="ECO:0000256" key="2">
    <source>
        <dbReference type="ARBA" id="ARBA00004870"/>
    </source>
</evidence>
<dbReference type="GO" id="GO:0009244">
    <property type="term" value="P:lipopolysaccharide core region biosynthetic process"/>
    <property type="evidence" value="ECO:0007669"/>
    <property type="project" value="TreeGrafter"/>
</dbReference>
<dbReference type="GO" id="GO:0009029">
    <property type="term" value="F:lipid-A 4'-kinase activity"/>
    <property type="evidence" value="ECO:0007669"/>
    <property type="project" value="UniProtKB-UniRule"/>
</dbReference>
<keyword evidence="9 13" id="KW-0418">Kinase</keyword>
<dbReference type="KEGG" id="nib:GU926_02955"/>
<evidence type="ECO:0000256" key="9">
    <source>
        <dbReference type="ARBA" id="ARBA00022777"/>
    </source>
</evidence>
<dbReference type="NCBIfam" id="TIGR00682">
    <property type="entry name" value="lpxK"/>
    <property type="match status" value="1"/>
</dbReference>
<dbReference type="GO" id="GO:0009245">
    <property type="term" value="P:lipid A biosynthetic process"/>
    <property type="evidence" value="ECO:0007669"/>
    <property type="project" value="UniProtKB-UniRule"/>
</dbReference>
<evidence type="ECO:0000256" key="6">
    <source>
        <dbReference type="ARBA" id="ARBA00022556"/>
    </source>
</evidence>
<accession>A0A6P1NVV3</accession>
<dbReference type="SUPFAM" id="SSF52540">
    <property type="entry name" value="P-loop containing nucleoside triphosphate hydrolases"/>
    <property type="match status" value="1"/>
</dbReference>
<dbReference type="EMBL" id="CP047897">
    <property type="protein sequence ID" value="QHL86454.1"/>
    <property type="molecule type" value="Genomic_DNA"/>
</dbReference>
<evidence type="ECO:0000256" key="10">
    <source>
        <dbReference type="ARBA" id="ARBA00022840"/>
    </source>
</evidence>
<dbReference type="Proteomes" id="UP000464214">
    <property type="component" value="Chromosome"/>
</dbReference>
<comment type="catalytic activity">
    <reaction evidence="13">
        <text>a lipid A disaccharide + ATP = a lipid IVA + ADP + H(+)</text>
        <dbReference type="Rhea" id="RHEA:67840"/>
        <dbReference type="ChEBI" id="CHEBI:15378"/>
        <dbReference type="ChEBI" id="CHEBI:30616"/>
        <dbReference type="ChEBI" id="CHEBI:176343"/>
        <dbReference type="ChEBI" id="CHEBI:176425"/>
        <dbReference type="ChEBI" id="CHEBI:456216"/>
        <dbReference type="EC" id="2.7.1.130"/>
    </reaction>
</comment>
<evidence type="ECO:0000256" key="1">
    <source>
        <dbReference type="ARBA" id="ARBA00002274"/>
    </source>
</evidence>
<proteinExistence type="inferred from homology"/>
<dbReference type="UniPathway" id="UPA00359">
    <property type="reaction ID" value="UER00482"/>
</dbReference>
<dbReference type="EC" id="2.7.1.130" evidence="3 13"/>
<keyword evidence="6 13" id="KW-0441">Lipid A biosynthesis</keyword>
<evidence type="ECO:0000256" key="12">
    <source>
        <dbReference type="ARBA" id="ARBA00029757"/>
    </source>
</evidence>
<dbReference type="GO" id="GO:0005886">
    <property type="term" value="C:plasma membrane"/>
    <property type="evidence" value="ECO:0007669"/>
    <property type="project" value="TreeGrafter"/>
</dbReference>
<evidence type="ECO:0000313" key="15">
    <source>
        <dbReference type="Proteomes" id="UP000464214"/>
    </source>
</evidence>
<organism evidence="14 15">
    <name type="scientific">Nibribacter ruber</name>
    <dbReference type="NCBI Taxonomy" id="2698458"/>
    <lineage>
        <taxon>Bacteria</taxon>
        <taxon>Pseudomonadati</taxon>
        <taxon>Bacteroidota</taxon>
        <taxon>Cytophagia</taxon>
        <taxon>Cytophagales</taxon>
        <taxon>Hymenobacteraceae</taxon>
        <taxon>Nibribacter</taxon>
    </lineage>
</organism>
<protein>
    <recommendedName>
        <fullName evidence="4 13">Tetraacyldisaccharide 4'-kinase</fullName>
        <ecNumber evidence="3 13">2.7.1.130</ecNumber>
    </recommendedName>
    <alternativeName>
        <fullName evidence="12 13">Lipid A 4'-kinase</fullName>
    </alternativeName>
</protein>
<reference evidence="14 15" key="1">
    <citation type="submission" date="2020-01" db="EMBL/GenBank/DDBJ databases">
        <authorList>
            <person name="Kim M."/>
        </authorList>
    </citation>
    <scope>NUCLEOTIDE SEQUENCE [LARGE SCALE GENOMIC DNA]</scope>
    <source>
        <strain evidence="14 15">BT10</strain>
    </source>
</reference>
<keyword evidence="7 13" id="KW-0808">Transferase</keyword>